<name>A0A0D0LGG5_VARPD</name>
<evidence type="ECO:0000313" key="2">
    <source>
        <dbReference type="EMBL" id="KIQ17794.1"/>
    </source>
</evidence>
<reference evidence="2 3" key="1">
    <citation type="submission" date="2014-12" db="EMBL/GenBank/DDBJ databases">
        <title>16Stimator: statistical estimation of ribosomal gene copy numbers from draft genome assemblies.</title>
        <authorList>
            <person name="Perisin M.A."/>
            <person name="Vetter M."/>
            <person name="Gilbert J.A."/>
            <person name="Bergelson J."/>
        </authorList>
    </citation>
    <scope>NUCLEOTIDE SEQUENCE [LARGE SCALE GENOMIC DNA]</scope>
    <source>
        <strain evidence="2 3">MEDvA23</strain>
    </source>
</reference>
<dbReference type="AlphaFoldDB" id="A0A0D0LGG5"/>
<sequence>MKECIEHSVLELLERHLIWRLWQEDLKVHTITSREWQPIPGSVRCVIAERLPFCLAICATDSFIGIGAKLSTSIQAALEGAIAEAIMIHDDYATPNSRAAPRHQETVLAMHDARRRMQVLGHVKKLPASQHELDLSMSINFGALAARLHGEAGEIWTATLPCQSGYCTKSRSDSLRHYKDPGRTGIPSIPML</sequence>
<dbReference type="EMBL" id="JXQQ01000119">
    <property type="protein sequence ID" value="KIQ17794.1"/>
    <property type="molecule type" value="Genomic_DNA"/>
</dbReference>
<comment type="caution">
    <text evidence="2">The sequence shown here is derived from an EMBL/GenBank/DDBJ whole genome shotgun (WGS) entry which is preliminary data.</text>
</comment>
<organism evidence="2 3">
    <name type="scientific">Variovorax paradoxus</name>
    <dbReference type="NCBI Taxonomy" id="34073"/>
    <lineage>
        <taxon>Bacteria</taxon>
        <taxon>Pseudomonadati</taxon>
        <taxon>Pseudomonadota</taxon>
        <taxon>Betaproteobacteria</taxon>
        <taxon>Burkholderiales</taxon>
        <taxon>Comamonadaceae</taxon>
        <taxon>Variovorax</taxon>
    </lineage>
</organism>
<evidence type="ECO:0008006" key="4">
    <source>
        <dbReference type="Google" id="ProtNLM"/>
    </source>
</evidence>
<gene>
    <name evidence="2" type="ORF">RT97_29890</name>
</gene>
<proteinExistence type="predicted"/>
<evidence type="ECO:0000256" key="1">
    <source>
        <dbReference type="SAM" id="MobiDB-lite"/>
    </source>
</evidence>
<evidence type="ECO:0000313" key="3">
    <source>
        <dbReference type="Proteomes" id="UP000032067"/>
    </source>
</evidence>
<dbReference type="Proteomes" id="UP000032067">
    <property type="component" value="Unassembled WGS sequence"/>
</dbReference>
<protein>
    <recommendedName>
        <fullName evidence="4">YcaO domain-containing protein</fullName>
    </recommendedName>
</protein>
<feature type="compositionally biased region" description="Basic and acidic residues" evidence="1">
    <location>
        <begin position="170"/>
        <end position="182"/>
    </location>
</feature>
<feature type="region of interest" description="Disordered" evidence="1">
    <location>
        <begin position="170"/>
        <end position="192"/>
    </location>
</feature>
<accession>A0A0D0LGG5</accession>